<dbReference type="EMBL" id="GL636486">
    <property type="protein sequence ID" value="EFW23403.1"/>
    <property type="molecule type" value="Genomic_DNA"/>
</dbReference>
<reference evidence="2" key="2">
    <citation type="submission" date="2010-03" db="EMBL/GenBank/DDBJ databases">
        <title>The genome sequence of Coccidioides posadasii strain Silveira.</title>
        <authorList>
            <consortium name="The Broad Institute Genome Sequencing Center for Infectious Disease"/>
            <person name="Neafsey D."/>
            <person name="Orbach M."/>
            <person name="Henn M.R."/>
            <person name="Cole G.T."/>
            <person name="Galgiani J."/>
            <person name="Gardner M.J."/>
            <person name="Kirkland T.N."/>
            <person name="Taylor J.W."/>
            <person name="Young S.K."/>
            <person name="Zeng Q."/>
            <person name="Koehrsen M."/>
            <person name="Alvarado L."/>
            <person name="Berlin A."/>
            <person name="Borenstein D."/>
            <person name="Chapman S.B."/>
            <person name="Chen Z."/>
            <person name="Engels R."/>
            <person name="Freedman E."/>
            <person name="Gellesch M."/>
            <person name="Goldberg J."/>
            <person name="Griggs A."/>
            <person name="Gujja S."/>
            <person name="Heilman E."/>
            <person name="Heiman D."/>
            <person name="Howarth C."/>
            <person name="Jen D."/>
            <person name="Larson L."/>
            <person name="Mehta T."/>
            <person name="Neiman D."/>
            <person name="Park D."/>
            <person name="Pearson M."/>
            <person name="Richards J."/>
            <person name="Roberts A."/>
            <person name="Saif S."/>
            <person name="Shea T."/>
            <person name="Shenoy N."/>
            <person name="Sisk P."/>
            <person name="Stolte C."/>
            <person name="Sykes S."/>
            <person name="Walk T."/>
            <person name="White J."/>
            <person name="Yandava C."/>
            <person name="Haas B."/>
            <person name="Nusbaum C."/>
            <person name="Birren B."/>
        </authorList>
    </citation>
    <scope>NUCLEOTIDE SEQUENCE [LARGE SCALE GENOMIC DNA]</scope>
    <source>
        <strain evidence="2">RMSCC 757 / Silveira</strain>
    </source>
</reference>
<dbReference type="VEuPathDB" id="FungiDB:CPSG_01302"/>
<evidence type="ECO:0000313" key="2">
    <source>
        <dbReference type="Proteomes" id="UP000002497"/>
    </source>
</evidence>
<dbReference type="HOGENOM" id="CLU_2072916_0_0_1"/>
<dbReference type="AlphaFoldDB" id="E9CSD3"/>
<accession>E9CSD3</accession>
<dbReference type="Proteomes" id="UP000002497">
    <property type="component" value="Unassembled WGS sequence"/>
</dbReference>
<organism evidence="2">
    <name type="scientific">Coccidioides posadasii (strain RMSCC 757 / Silveira)</name>
    <name type="common">Valley fever fungus</name>
    <dbReference type="NCBI Taxonomy" id="443226"/>
    <lineage>
        <taxon>Eukaryota</taxon>
        <taxon>Fungi</taxon>
        <taxon>Dikarya</taxon>
        <taxon>Ascomycota</taxon>
        <taxon>Pezizomycotina</taxon>
        <taxon>Eurotiomycetes</taxon>
        <taxon>Eurotiomycetidae</taxon>
        <taxon>Onygenales</taxon>
        <taxon>Onygenaceae</taxon>
        <taxon>Coccidioides</taxon>
    </lineage>
</organism>
<keyword evidence="2" id="KW-1185">Reference proteome</keyword>
<dbReference type="OrthoDB" id="5416097at2759"/>
<dbReference type="eggNOG" id="ENOG502S620">
    <property type="taxonomic scope" value="Eukaryota"/>
</dbReference>
<gene>
    <name evidence="1" type="ORF">CPSG_01302</name>
</gene>
<evidence type="ECO:0000313" key="1">
    <source>
        <dbReference type="EMBL" id="EFW23403.1"/>
    </source>
</evidence>
<dbReference type="VEuPathDB" id="FungiDB:D8B26_006892"/>
<protein>
    <submittedName>
        <fullName evidence="1">Uncharacterized protein</fullName>
    </submittedName>
</protein>
<name>E9CSD3_COCPS</name>
<reference evidence="2" key="1">
    <citation type="journal article" date="2010" name="Genome Res.">
        <title>Population genomic sequencing of Coccidioides fungi reveals recent hybridization and transposon control.</title>
        <authorList>
            <person name="Neafsey D.E."/>
            <person name="Barker B.M."/>
            <person name="Sharpton T.J."/>
            <person name="Stajich J.E."/>
            <person name="Park D.J."/>
            <person name="Whiston E."/>
            <person name="Hung C.-Y."/>
            <person name="McMahan C."/>
            <person name="White J."/>
            <person name="Sykes S."/>
            <person name="Heiman D."/>
            <person name="Young S."/>
            <person name="Zeng Q."/>
            <person name="Abouelleil A."/>
            <person name="Aftuck L."/>
            <person name="Bessette D."/>
            <person name="Brown A."/>
            <person name="FitzGerald M."/>
            <person name="Lui A."/>
            <person name="Macdonald J.P."/>
            <person name="Priest M."/>
            <person name="Orbach M.J."/>
            <person name="Galgiani J.N."/>
            <person name="Kirkland T.N."/>
            <person name="Cole G.T."/>
            <person name="Birren B.W."/>
            <person name="Henn M.R."/>
            <person name="Taylor J.W."/>
            <person name="Rounsley S.D."/>
        </authorList>
    </citation>
    <scope>NUCLEOTIDE SEQUENCE [LARGE SCALE GENOMIC DNA]</scope>
    <source>
        <strain evidence="2">RMSCC 757 / Silveira</strain>
    </source>
</reference>
<sequence length="118" mass="13417">MVLIVQQAPNAKIAQLCLEPTIKDCDSAIARWLQNLSARNTTTSGTDRSTTASRNCKERDQSKCVLTGWEEPDTAHIYTHSLIKASGREPRAVGRFWDILGLFWEEERVEQWKKGDIQ</sequence>
<proteinExistence type="predicted"/>